<dbReference type="SMART" id="SM00516">
    <property type="entry name" value="SEC14"/>
    <property type="match status" value="1"/>
</dbReference>
<accession>A0A9W7G8L4</accession>
<comment type="caution">
    <text evidence="3">The sequence shown here is derived from an EMBL/GenBank/DDBJ whole genome shotgun (WGS) entry which is preliminary data.</text>
</comment>
<dbReference type="Proteomes" id="UP001165082">
    <property type="component" value="Unassembled WGS sequence"/>
</dbReference>
<dbReference type="AlphaFoldDB" id="A0A9W7G8L4"/>
<protein>
    <recommendedName>
        <fullName evidence="2">CRAL-TRIO domain-containing protein</fullName>
    </recommendedName>
</protein>
<dbReference type="PANTHER" id="PTHR23324:SF83">
    <property type="entry name" value="SEC14-LIKE PROTEIN 2"/>
    <property type="match status" value="1"/>
</dbReference>
<evidence type="ECO:0000256" key="1">
    <source>
        <dbReference type="SAM" id="MobiDB-lite"/>
    </source>
</evidence>
<dbReference type="InterPro" id="IPR051064">
    <property type="entry name" value="SEC14/CRAL-TRIO_domain"/>
</dbReference>
<feature type="region of interest" description="Disordered" evidence="1">
    <location>
        <begin position="354"/>
        <end position="377"/>
    </location>
</feature>
<feature type="domain" description="CRAL-TRIO" evidence="2">
    <location>
        <begin position="92"/>
        <end position="264"/>
    </location>
</feature>
<gene>
    <name evidence="3" type="ORF">TrRE_jg8035</name>
</gene>
<dbReference type="Gene3D" id="3.40.525.10">
    <property type="entry name" value="CRAL-TRIO lipid binding domain"/>
    <property type="match status" value="1"/>
</dbReference>
<dbReference type="EMBL" id="BRXZ01007923">
    <property type="protein sequence ID" value="GMI36024.1"/>
    <property type="molecule type" value="Genomic_DNA"/>
</dbReference>
<dbReference type="SUPFAM" id="SSF46938">
    <property type="entry name" value="CRAL/TRIO N-terminal domain"/>
    <property type="match status" value="1"/>
</dbReference>
<name>A0A9W7G8L4_9STRA</name>
<evidence type="ECO:0000313" key="3">
    <source>
        <dbReference type="EMBL" id="GMI36024.1"/>
    </source>
</evidence>
<dbReference type="OrthoDB" id="1434354at2759"/>
<reference evidence="3" key="1">
    <citation type="submission" date="2022-07" db="EMBL/GenBank/DDBJ databases">
        <title>Genome analysis of Parmales, a sister group of diatoms, reveals the evolutionary specialization of diatoms from phago-mixotrophs to photoautotrophs.</title>
        <authorList>
            <person name="Ban H."/>
            <person name="Sato S."/>
            <person name="Yoshikawa S."/>
            <person name="Kazumasa Y."/>
            <person name="Nakamura Y."/>
            <person name="Ichinomiya M."/>
            <person name="Saitoh K."/>
            <person name="Sato N."/>
            <person name="Blanc-Mathieu R."/>
            <person name="Endo H."/>
            <person name="Kuwata A."/>
            <person name="Ogata H."/>
        </authorList>
    </citation>
    <scope>NUCLEOTIDE SEQUENCE</scope>
</reference>
<organism evidence="3 4">
    <name type="scientific">Triparma retinervis</name>
    <dbReference type="NCBI Taxonomy" id="2557542"/>
    <lineage>
        <taxon>Eukaryota</taxon>
        <taxon>Sar</taxon>
        <taxon>Stramenopiles</taxon>
        <taxon>Ochrophyta</taxon>
        <taxon>Bolidophyceae</taxon>
        <taxon>Parmales</taxon>
        <taxon>Triparmaceae</taxon>
        <taxon>Triparma</taxon>
    </lineage>
</organism>
<dbReference type="PROSITE" id="PS50191">
    <property type="entry name" value="CRAL_TRIO"/>
    <property type="match status" value="1"/>
</dbReference>
<evidence type="ECO:0000259" key="2">
    <source>
        <dbReference type="PROSITE" id="PS50191"/>
    </source>
</evidence>
<dbReference type="GO" id="GO:0005737">
    <property type="term" value="C:cytoplasm"/>
    <property type="evidence" value="ECO:0007669"/>
    <property type="project" value="TreeGrafter"/>
</dbReference>
<sequence length="377" mass="41043">MILTRYNVPDLTPDEMESLSSLRRLVEDLWDEDEDKAGSNQARMHMDDGTLLRFAQSRPTIEAAAEMYRESMTWREEVNIDEIHDRHYPISNRSRAAQVAGQTFYGTILTPPNHPPIMFDRMGALDMSGIAKEKGMDDAICECYTAYLEETFRQARAFPGGRGRALVVVDLKGLSMSHISNIGLIKRIAAIGPPRYPETTGCVAIIRGPWVLSAIWKVISPILPANTRAKIKIMGKNFLAELADGMMPADQIPTFLGGTCWVGENDPSNVASTILEKSSKVIPGSYARAQAEDAVAAAPTEHVSFSSSAPPPAPGSEDYVIEPTDIADVDMAEVPEGKIHFRGHRNSIAVAKELAQSPAPQFTAPPAPPATNDGSAK</sequence>
<evidence type="ECO:0000313" key="4">
    <source>
        <dbReference type="Proteomes" id="UP001165082"/>
    </source>
</evidence>
<dbReference type="PANTHER" id="PTHR23324">
    <property type="entry name" value="SEC14 RELATED PROTEIN"/>
    <property type="match status" value="1"/>
</dbReference>
<dbReference type="InterPro" id="IPR001251">
    <property type="entry name" value="CRAL-TRIO_dom"/>
</dbReference>
<dbReference type="InterPro" id="IPR036273">
    <property type="entry name" value="CRAL/TRIO_N_dom_sf"/>
</dbReference>
<dbReference type="Pfam" id="PF00650">
    <property type="entry name" value="CRAL_TRIO"/>
    <property type="match status" value="1"/>
</dbReference>
<dbReference type="InterPro" id="IPR036865">
    <property type="entry name" value="CRAL-TRIO_dom_sf"/>
</dbReference>
<keyword evidence="4" id="KW-1185">Reference proteome</keyword>
<dbReference type="CDD" id="cd00170">
    <property type="entry name" value="SEC14"/>
    <property type="match status" value="1"/>
</dbReference>
<dbReference type="SUPFAM" id="SSF52087">
    <property type="entry name" value="CRAL/TRIO domain"/>
    <property type="match status" value="1"/>
</dbReference>
<proteinExistence type="predicted"/>